<feature type="domain" description="Flavin reductase like" evidence="2">
    <location>
        <begin position="26"/>
        <end position="173"/>
    </location>
</feature>
<gene>
    <name evidence="3" type="ORF">AVW11_03740</name>
</gene>
<dbReference type="SMART" id="SM00903">
    <property type="entry name" value="Flavin_Reduct"/>
    <property type="match status" value="1"/>
</dbReference>
<evidence type="ECO:0000313" key="4">
    <source>
        <dbReference type="Proteomes" id="UP000187151"/>
    </source>
</evidence>
<dbReference type="PANTHER" id="PTHR30466">
    <property type="entry name" value="FLAVIN REDUCTASE"/>
    <property type="match status" value="1"/>
</dbReference>
<dbReference type="SUPFAM" id="SSF50475">
    <property type="entry name" value="FMN-binding split barrel"/>
    <property type="match status" value="1"/>
</dbReference>
<keyword evidence="4" id="KW-1185">Reference proteome</keyword>
<keyword evidence="1" id="KW-0560">Oxidoreductase</keyword>
<dbReference type="PANTHER" id="PTHR30466:SF1">
    <property type="entry name" value="FMN REDUCTASE (NADH) RUTF"/>
    <property type="match status" value="1"/>
</dbReference>
<dbReference type="InterPro" id="IPR050268">
    <property type="entry name" value="NADH-dep_flavin_reductase"/>
</dbReference>
<organism evidence="3 4">
    <name type="scientific">Streptomyces amritsarensis</name>
    <dbReference type="NCBI Taxonomy" id="681158"/>
    <lineage>
        <taxon>Bacteria</taxon>
        <taxon>Bacillati</taxon>
        <taxon>Actinomycetota</taxon>
        <taxon>Actinomycetes</taxon>
        <taxon>Kitasatosporales</taxon>
        <taxon>Streptomycetaceae</taxon>
        <taxon>Streptomyces</taxon>
    </lineage>
</organism>
<evidence type="ECO:0000313" key="3">
    <source>
        <dbReference type="EMBL" id="OLZ72515.1"/>
    </source>
</evidence>
<name>A0ABX3GB14_9ACTN</name>
<reference evidence="3 4" key="1">
    <citation type="submission" date="2016-01" db="EMBL/GenBank/DDBJ databases">
        <title>Streptomyces amritsarensis strain MTCC 11845 genome sequencing and assembly.</title>
        <authorList>
            <person name="Sharma D."/>
            <person name="Nair G.R."/>
            <person name="Kaur G."/>
            <person name="Manhas R.K."/>
            <person name="Mayilraj S."/>
        </authorList>
    </citation>
    <scope>NUCLEOTIDE SEQUENCE [LARGE SCALE GENOMIC DNA]</scope>
    <source>
        <strain evidence="3 4">MTCC 11845</strain>
    </source>
</reference>
<dbReference type="EMBL" id="MQUR01000005">
    <property type="protein sequence ID" value="OLZ72515.1"/>
    <property type="molecule type" value="Genomic_DNA"/>
</dbReference>
<evidence type="ECO:0000256" key="1">
    <source>
        <dbReference type="ARBA" id="ARBA00023002"/>
    </source>
</evidence>
<evidence type="ECO:0000259" key="2">
    <source>
        <dbReference type="SMART" id="SM00903"/>
    </source>
</evidence>
<proteinExistence type="predicted"/>
<dbReference type="Proteomes" id="UP000187151">
    <property type="component" value="Unassembled WGS sequence"/>
</dbReference>
<dbReference type="InterPro" id="IPR002563">
    <property type="entry name" value="Flavin_Rdtase-like_dom"/>
</dbReference>
<protein>
    <recommendedName>
        <fullName evidence="2">Flavin reductase like domain-containing protein</fullName>
    </recommendedName>
</protein>
<dbReference type="Gene3D" id="2.30.110.10">
    <property type="entry name" value="Electron Transport, Fmn-binding Protein, Chain A"/>
    <property type="match status" value="1"/>
</dbReference>
<dbReference type="InterPro" id="IPR012349">
    <property type="entry name" value="Split_barrel_FMN-bd"/>
</dbReference>
<dbReference type="Pfam" id="PF01613">
    <property type="entry name" value="Flavin_Reduct"/>
    <property type="match status" value="1"/>
</dbReference>
<sequence length="179" mass="19075">MATTLGPARPVARSASAPPDDLRAVMRLFPTGVTVVSSGRGARAAAMTANSFVSISLEPPRVLVSVMKSSRTYPSIDSSGEFQVHLLSDRQDEVARLFAARDKPFGHALEGHFATDGETSRPYLPGALASLDCRIEERFPGGDHTLFLARVEHVRPGEDTGGALLFHRGRLTPAPAAAQ</sequence>
<accession>A0ABX3GB14</accession>
<comment type="caution">
    <text evidence="3">The sequence shown here is derived from an EMBL/GenBank/DDBJ whole genome shotgun (WGS) entry which is preliminary data.</text>
</comment>